<evidence type="ECO:0008006" key="5">
    <source>
        <dbReference type="Google" id="ProtNLM"/>
    </source>
</evidence>
<evidence type="ECO:0000313" key="3">
    <source>
        <dbReference type="EMBL" id="GFP32345.1"/>
    </source>
</evidence>
<dbReference type="InterPro" id="IPR008927">
    <property type="entry name" value="6-PGluconate_DH-like_C_sf"/>
</dbReference>
<dbReference type="InterPro" id="IPR036291">
    <property type="entry name" value="NAD(P)-bd_dom_sf"/>
</dbReference>
<dbReference type="Gene3D" id="1.10.1040.20">
    <property type="entry name" value="ProC-like, C-terminal domain"/>
    <property type="match status" value="1"/>
</dbReference>
<dbReference type="Gene3D" id="3.40.50.720">
    <property type="entry name" value="NAD(P)-binding Rossmann-like Domain"/>
    <property type="match status" value="1"/>
</dbReference>
<comment type="caution">
    <text evidence="3">The sequence shown here is derived from an EMBL/GenBank/DDBJ whole genome shotgun (WGS) entry which is preliminary data.</text>
</comment>
<dbReference type="SUPFAM" id="SSF48179">
    <property type="entry name" value="6-phosphogluconate dehydrogenase C-terminal domain-like"/>
    <property type="match status" value="1"/>
</dbReference>
<accession>A0A6V8PI27</accession>
<dbReference type="EMBL" id="BLSA01000061">
    <property type="protein sequence ID" value="GFP32345.1"/>
    <property type="molecule type" value="Genomic_DNA"/>
</dbReference>
<evidence type="ECO:0000259" key="2">
    <source>
        <dbReference type="Pfam" id="PF10728"/>
    </source>
</evidence>
<dbReference type="InterPro" id="IPR037108">
    <property type="entry name" value="TM1727-like_C_sf"/>
</dbReference>
<dbReference type="InterPro" id="IPR019665">
    <property type="entry name" value="OxRdtase/DH_put_Rossmann_dom"/>
</dbReference>
<dbReference type="Pfam" id="PF10728">
    <property type="entry name" value="DUF2520"/>
    <property type="match status" value="1"/>
</dbReference>
<dbReference type="Proteomes" id="UP000568877">
    <property type="component" value="Unassembled WGS sequence"/>
</dbReference>
<dbReference type="PANTHER" id="PTHR40459:SF1">
    <property type="entry name" value="CONSERVED HYPOTHETICAL ALANINE AND LEUCINE RICH PROTEIN"/>
    <property type="match status" value="1"/>
</dbReference>
<feature type="non-terminal residue" evidence="3">
    <location>
        <position position="1"/>
    </location>
</feature>
<name>A0A6V8PI27_9ACTN</name>
<organism evidence="3 4">
    <name type="scientific">Candidatus Hakubella thermalkaliphila</name>
    <dbReference type="NCBI Taxonomy" id="2754717"/>
    <lineage>
        <taxon>Bacteria</taxon>
        <taxon>Bacillati</taxon>
        <taxon>Actinomycetota</taxon>
        <taxon>Actinomycetota incertae sedis</taxon>
        <taxon>Candidatus Hakubellales</taxon>
        <taxon>Candidatus Hakubellaceae</taxon>
        <taxon>Candidatus Hakubella</taxon>
    </lineage>
</organism>
<feature type="domain" description="DUF2520" evidence="2">
    <location>
        <begin position="172"/>
        <end position="300"/>
    </location>
</feature>
<reference evidence="3 4" key="1">
    <citation type="journal article" date="2020" name="Front. Microbiol.">
        <title>Single-cell genomics of novel Actinobacteria with the Wood-Ljungdahl pathway discovered in a serpentinizing system.</title>
        <authorList>
            <person name="Merino N."/>
            <person name="Kawai M."/>
            <person name="Boyd E.S."/>
            <person name="Colman D.R."/>
            <person name="McGlynn S.E."/>
            <person name="Nealson K.H."/>
            <person name="Kurokawa K."/>
            <person name="Hongoh Y."/>
        </authorList>
    </citation>
    <scope>NUCLEOTIDE SEQUENCE [LARGE SCALE GENOMIC DNA]</scope>
    <source>
        <strain evidence="3 4">S42</strain>
    </source>
</reference>
<dbReference type="PANTHER" id="PTHR40459">
    <property type="entry name" value="CONSERVED HYPOTHETICAL ALANINE AND LEUCINE RICH PROTEIN"/>
    <property type="match status" value="1"/>
</dbReference>
<evidence type="ECO:0000313" key="4">
    <source>
        <dbReference type="Proteomes" id="UP000568877"/>
    </source>
</evidence>
<sequence>HPARKGVGIYGIAHAPQRTTSHENRVFFKGDELKKTPKRLAIIGAGKVGTAIGHILQKKGFNIVAVASRTQESLDCARDFIFGFKTRDVAEAAKLADVIILTTNDDQVEPACRKIAQNGGFDAQDVVFHVSGALSLNVLDSAKAIGAKVGSIHPLQSFATVGGAVSQLPGSVFGVTAEKEVLTLARDIVEALGGTAIVVKDEDKPLYHAAACVASNYFVGLIHFAQSIYESLGVSKEVALKALLPLIKGTLANMESQGTAGALTGPIARGDVEPVKRHLEAFGSKIPEKKKLYCELGKHTTLVALEKGTISKDKQKELYQLLQGGGLE</sequence>
<gene>
    <name evidence="3" type="ORF">HKBW3S42_00651</name>
</gene>
<evidence type="ECO:0000259" key="1">
    <source>
        <dbReference type="Pfam" id="PF10727"/>
    </source>
</evidence>
<feature type="domain" description="Putative oxidoreductase/dehydrogenase Rossmann-like" evidence="1">
    <location>
        <begin position="32"/>
        <end position="154"/>
    </location>
</feature>
<dbReference type="Pfam" id="PF10727">
    <property type="entry name" value="Rossmann-like"/>
    <property type="match status" value="1"/>
</dbReference>
<proteinExistence type="predicted"/>
<dbReference type="SUPFAM" id="SSF51735">
    <property type="entry name" value="NAD(P)-binding Rossmann-fold domains"/>
    <property type="match status" value="1"/>
</dbReference>
<protein>
    <recommendedName>
        <fullName evidence="5">DUF2520 domain-containing protein</fullName>
    </recommendedName>
</protein>
<dbReference type="InterPro" id="IPR018931">
    <property type="entry name" value="DUF2520"/>
</dbReference>
<dbReference type="AlphaFoldDB" id="A0A6V8PI27"/>